<dbReference type="Proteomes" id="UP001139125">
    <property type="component" value="Unassembled WGS sequence"/>
</dbReference>
<accession>A0A9X2RHD0</accession>
<sequence>MKNWHWIALGILLITSLILEFTYLADYASHWWNHVPAFYALWGGLGCAALIFISKGLGKIFILSDEDYYDA</sequence>
<keyword evidence="1" id="KW-0472">Membrane</keyword>
<proteinExistence type="predicted"/>
<organism evidence="2 3">
    <name type="scientific">Gracilimonas sediminicola</name>
    <dbReference type="NCBI Taxonomy" id="2952158"/>
    <lineage>
        <taxon>Bacteria</taxon>
        <taxon>Pseudomonadati</taxon>
        <taxon>Balneolota</taxon>
        <taxon>Balneolia</taxon>
        <taxon>Balneolales</taxon>
        <taxon>Balneolaceae</taxon>
        <taxon>Gracilimonas</taxon>
    </lineage>
</organism>
<comment type="caution">
    <text evidence="2">The sequence shown here is derived from an EMBL/GenBank/DDBJ whole genome shotgun (WGS) entry which is preliminary data.</text>
</comment>
<feature type="transmembrane region" description="Helical" evidence="1">
    <location>
        <begin position="7"/>
        <end position="25"/>
    </location>
</feature>
<evidence type="ECO:0000313" key="2">
    <source>
        <dbReference type="EMBL" id="MCP9292183.1"/>
    </source>
</evidence>
<evidence type="ECO:0000256" key="1">
    <source>
        <dbReference type="SAM" id="Phobius"/>
    </source>
</evidence>
<dbReference type="RefSeq" id="WP_255135058.1">
    <property type="nucleotide sequence ID" value="NZ_JANDBC010000002.1"/>
</dbReference>
<protein>
    <submittedName>
        <fullName evidence="2">Uncharacterized protein</fullName>
    </submittedName>
</protein>
<keyword evidence="3" id="KW-1185">Reference proteome</keyword>
<feature type="transmembrane region" description="Helical" evidence="1">
    <location>
        <begin position="31"/>
        <end position="53"/>
    </location>
</feature>
<dbReference type="AlphaFoldDB" id="A0A9X2RHD0"/>
<keyword evidence="1" id="KW-1133">Transmembrane helix</keyword>
<gene>
    <name evidence="2" type="ORF">NM125_11385</name>
</gene>
<name>A0A9X2RHD0_9BACT</name>
<evidence type="ECO:0000313" key="3">
    <source>
        <dbReference type="Proteomes" id="UP001139125"/>
    </source>
</evidence>
<keyword evidence="1" id="KW-0812">Transmembrane</keyword>
<dbReference type="EMBL" id="JANDBC010000002">
    <property type="protein sequence ID" value="MCP9292183.1"/>
    <property type="molecule type" value="Genomic_DNA"/>
</dbReference>
<reference evidence="2" key="1">
    <citation type="submission" date="2022-06" db="EMBL/GenBank/DDBJ databases">
        <title>Gracilimonas sp. CAU 1638 isolated from sea sediment.</title>
        <authorList>
            <person name="Kim W."/>
        </authorList>
    </citation>
    <scope>NUCLEOTIDE SEQUENCE</scope>
    <source>
        <strain evidence="2">CAU 1638</strain>
    </source>
</reference>